<feature type="region of interest" description="Disordered" evidence="8">
    <location>
        <begin position="409"/>
        <end position="432"/>
    </location>
</feature>
<keyword evidence="4" id="KW-0732">Signal</keyword>
<dbReference type="Proteomes" id="UP001150538">
    <property type="component" value="Unassembled WGS sequence"/>
</dbReference>
<keyword evidence="6" id="KW-0256">Endoplasmic reticulum</keyword>
<feature type="region of interest" description="Disordered" evidence="8">
    <location>
        <begin position="455"/>
        <end position="501"/>
    </location>
</feature>
<dbReference type="PROSITE" id="PS51914">
    <property type="entry name" value="MRH"/>
    <property type="match status" value="1"/>
</dbReference>
<evidence type="ECO:0000256" key="3">
    <source>
        <dbReference type="ARBA" id="ARBA00018727"/>
    </source>
</evidence>
<evidence type="ECO:0000256" key="2">
    <source>
        <dbReference type="ARBA" id="ARBA00009918"/>
    </source>
</evidence>
<dbReference type="Gene3D" id="2.70.130.10">
    <property type="entry name" value="Mannose-6-phosphate receptor binding domain"/>
    <property type="match status" value="1"/>
</dbReference>
<protein>
    <recommendedName>
        <fullName evidence="3">Protein OS-9 homolog</fullName>
    </recommendedName>
</protein>
<evidence type="ECO:0000313" key="10">
    <source>
        <dbReference type="EMBL" id="KAJ1921765.1"/>
    </source>
</evidence>
<keyword evidence="7" id="KW-1015">Disulfide bond</keyword>
<comment type="similarity">
    <text evidence="2">Belongs to the OS-9 family.</text>
</comment>
<evidence type="ECO:0000256" key="8">
    <source>
        <dbReference type="SAM" id="MobiDB-lite"/>
    </source>
</evidence>
<evidence type="ECO:0000256" key="4">
    <source>
        <dbReference type="ARBA" id="ARBA00022729"/>
    </source>
</evidence>
<feature type="compositionally biased region" description="Basic and acidic residues" evidence="8">
    <location>
        <begin position="486"/>
        <end position="501"/>
    </location>
</feature>
<dbReference type="GO" id="GO:0030968">
    <property type="term" value="P:endoplasmic reticulum unfolded protein response"/>
    <property type="evidence" value="ECO:0007669"/>
    <property type="project" value="InterPro"/>
</dbReference>
<name>A0A9W8A2X9_9FUNG</name>
<accession>A0A9W8A2X9</accession>
<dbReference type="PANTHER" id="PTHR15414">
    <property type="entry name" value="OS-9-RELATED"/>
    <property type="match status" value="1"/>
</dbReference>
<dbReference type="Pfam" id="PF07915">
    <property type="entry name" value="PRKCSH"/>
    <property type="match status" value="1"/>
</dbReference>
<evidence type="ECO:0000256" key="1">
    <source>
        <dbReference type="ARBA" id="ARBA00004367"/>
    </source>
</evidence>
<evidence type="ECO:0000313" key="11">
    <source>
        <dbReference type="Proteomes" id="UP001150538"/>
    </source>
</evidence>
<feature type="domain" description="MRH" evidence="9">
    <location>
        <begin position="108"/>
        <end position="246"/>
    </location>
</feature>
<dbReference type="GO" id="GO:0005789">
    <property type="term" value="C:endoplasmic reticulum membrane"/>
    <property type="evidence" value="ECO:0007669"/>
    <property type="project" value="UniProtKB-SubCell"/>
</dbReference>
<dbReference type="EMBL" id="JANBPU010000003">
    <property type="protein sequence ID" value="KAJ1921765.1"/>
    <property type="molecule type" value="Genomic_DNA"/>
</dbReference>
<dbReference type="InterPro" id="IPR012913">
    <property type="entry name" value="OS9-like_dom"/>
</dbReference>
<evidence type="ECO:0000256" key="6">
    <source>
        <dbReference type="ARBA" id="ARBA00022824"/>
    </source>
</evidence>
<reference evidence="10" key="1">
    <citation type="submission" date="2022-07" db="EMBL/GenBank/DDBJ databases">
        <title>Phylogenomic reconstructions and comparative analyses of Kickxellomycotina fungi.</title>
        <authorList>
            <person name="Reynolds N.K."/>
            <person name="Stajich J.E."/>
            <person name="Barry K."/>
            <person name="Grigoriev I.V."/>
            <person name="Crous P."/>
            <person name="Smith M.E."/>
        </authorList>
    </citation>
    <scope>NUCLEOTIDE SEQUENCE</scope>
    <source>
        <strain evidence="10">NBRC 100468</strain>
    </source>
</reference>
<sequence>MKLENSEKIAVEKERLSNTSYQEISTNDALINDTLPIEPVVVSTESGSKFMCRVPIIPDEVEHGEPENHDKPNVPNKLPKSFELQNEQENDDDDFILKAWELLNPLKGTCLQYTENTQWWSYEYCHSDMIRQFHIINPKDPIEKQAEMSFKLGSFDQLLPPLGLEGKAEGDKLGIKEATISESTGRKKYIYQIWGDGSICDMTGKPRQVEVQFHCDPSYQSHITHLREASVCNYIMVIHTDLLCQLPDFYDVVSSQVHTIQCQRVYTDKAHYEASGPGPNHDRLKGDIDTIGEEISDSITLEYLRSENRENGQFVKDLEYYMRKYGGENGVKGLINGAIRNDQRLGSDPKHRGSHDDAIKRELERLFIEFIDKYGMSDGEDAGDRNKIIKLYQLDDEDIPDYLRRALLKPQDQAHENVNDEQAPKGSKKRETADNYHNQLEQLVAAMEEQIKLAGLDASVKKKSQKRKRSKNKTSKSKRNSQNKGRGSEEADRDHGTHNEL</sequence>
<dbReference type="InterPro" id="IPR045149">
    <property type="entry name" value="OS-9-like"/>
</dbReference>
<evidence type="ECO:0000256" key="5">
    <source>
        <dbReference type="ARBA" id="ARBA00022734"/>
    </source>
</evidence>
<keyword evidence="5" id="KW-0430">Lectin</keyword>
<comment type="caution">
    <text evidence="10">The sequence shown here is derived from an EMBL/GenBank/DDBJ whole genome shotgun (WGS) entry which is preliminary data.</text>
</comment>
<dbReference type="GO" id="GO:0030970">
    <property type="term" value="P:retrograde protein transport, ER to cytosol"/>
    <property type="evidence" value="ECO:0007669"/>
    <property type="project" value="TreeGrafter"/>
</dbReference>
<gene>
    <name evidence="10" type="primary">YOS9</name>
    <name evidence="10" type="ORF">H4219_000498</name>
</gene>
<dbReference type="AlphaFoldDB" id="A0A9W8A2X9"/>
<feature type="compositionally biased region" description="Basic residues" evidence="8">
    <location>
        <begin position="461"/>
        <end position="481"/>
    </location>
</feature>
<dbReference type="OrthoDB" id="448954at2759"/>
<dbReference type="GO" id="GO:0005788">
    <property type="term" value="C:endoplasmic reticulum lumen"/>
    <property type="evidence" value="ECO:0007669"/>
    <property type="project" value="TreeGrafter"/>
</dbReference>
<keyword evidence="11" id="KW-1185">Reference proteome</keyword>
<dbReference type="InterPro" id="IPR044865">
    <property type="entry name" value="MRH_dom"/>
</dbReference>
<dbReference type="GO" id="GO:0030246">
    <property type="term" value="F:carbohydrate binding"/>
    <property type="evidence" value="ECO:0007669"/>
    <property type="project" value="UniProtKB-KW"/>
</dbReference>
<dbReference type="InterPro" id="IPR009011">
    <property type="entry name" value="Man6P_isomerase_rcpt-bd_dom_sf"/>
</dbReference>
<proteinExistence type="inferred from homology"/>
<dbReference type="PANTHER" id="PTHR15414:SF0">
    <property type="entry name" value="ENDOPLASMIC RETICULUM LECTIN 1"/>
    <property type="match status" value="1"/>
</dbReference>
<evidence type="ECO:0000256" key="7">
    <source>
        <dbReference type="ARBA" id="ARBA00023157"/>
    </source>
</evidence>
<evidence type="ECO:0000259" key="9">
    <source>
        <dbReference type="PROSITE" id="PS51914"/>
    </source>
</evidence>
<dbReference type="SUPFAM" id="SSF50911">
    <property type="entry name" value="Mannose 6-phosphate receptor domain"/>
    <property type="match status" value="1"/>
</dbReference>
<comment type="subcellular location">
    <subcellularLocation>
        <location evidence="1">Endoplasmic reticulum membrane</location>
        <topology evidence="1">Peripheral membrane protein</topology>
        <orientation evidence="1">Lumenal side</orientation>
    </subcellularLocation>
</comment>
<organism evidence="10 11">
    <name type="scientific">Mycoemilia scoparia</name>
    <dbReference type="NCBI Taxonomy" id="417184"/>
    <lineage>
        <taxon>Eukaryota</taxon>
        <taxon>Fungi</taxon>
        <taxon>Fungi incertae sedis</taxon>
        <taxon>Zoopagomycota</taxon>
        <taxon>Kickxellomycotina</taxon>
        <taxon>Kickxellomycetes</taxon>
        <taxon>Kickxellales</taxon>
        <taxon>Kickxellaceae</taxon>
        <taxon>Mycoemilia</taxon>
    </lineage>
</organism>